<keyword evidence="4" id="KW-0378">Hydrolase</keyword>
<evidence type="ECO:0000256" key="6">
    <source>
        <dbReference type="ARBA" id="ARBA00023180"/>
    </source>
</evidence>
<sequence length="909" mass="104265">MKPPFESFELQDQGRPDDPESNFAIDDSDNDGDHEAPEIPFDDRINDDIDYYPNVSHHGRHTILEDEGEYKSRGRRLWYSLRALFNTSIPTTVVVWLTGAIAIVIIMVLGVQSTARASDYRDAHPQNSRLPNSYKDAEDSISLTPVFADPSGTSASKKNLTLKEERMGLYYSFPYSAEFVDVDVDGIIEKRDHDLSDEGYYIHKLGSVWLLKKAADSKFERQLFDDRVPEYKGKTVKVSLLKLDPTVTKALVSSDKESQFRHSSVARYWILDLVTFELEPIYKLENGDVPKLSSAQVSPKFNYVSFVYNNNLYIRDFLERSVLSVTQDGSVDVFNGKPDWIYEEEVLGSGDAIYWTSDESKFAFITFNDTDVPSYDLEFFEDWQYPKVVPLKYPKVGSANPKLRISVYDVKQGYSQVVGHSDSILGDDFIVYDMAWVTGDELIIKETDRTSRTVDMRLFNSETGESKVVRTINTADEYSGWYYSSGDTNRLFALPHNGGYIDKIVVGIHSRLAYYSSPDSKEPTSILGDDGDWEAMTSVVGYDDDKKLVYFLGTGGSALQRIIYQWDITKRSLTSLSNTTMLEDYDAQFSSHGKYSLLKYQGPDVPWQRFINMERYLSDSAYREANGDDNDVNTNYPKALYDTMGSYAIPSKLYQTITLDDNVTVEVVEVRPSNFDIQKEYPILVSVYGGPGLQKLSCRYNYGFEEVVVSSLDAIVLYVDPRGTGGRDWKFQSYAKDKIGFWEPRDVTEVVRKYIDERRYIDPKKTAIWGWSYGGFTTLKTLEYDGGETFAYGMAVAPVTNWKLYDSIYTERYMGLPKDNENYEKTSQISDIEKFKKVQRFLIMHGTGDDNVHFQNTLQLLNKFDLATVENYDMRVFPDSNHNIVHDNAQRIVYDKLYEWLKRAFEGRF</sequence>
<comment type="similarity">
    <text evidence="1">Belongs to the peptidase S9B family.</text>
</comment>
<keyword evidence="3" id="KW-0645">Protease</keyword>
<keyword evidence="5" id="KW-0720">Serine protease</keyword>
<organism evidence="11 12">
    <name type="scientific">Brettanomyces naardenensis</name>
    <name type="common">Yeast</name>
    <dbReference type="NCBI Taxonomy" id="13370"/>
    <lineage>
        <taxon>Eukaryota</taxon>
        <taxon>Fungi</taxon>
        <taxon>Dikarya</taxon>
        <taxon>Ascomycota</taxon>
        <taxon>Saccharomycotina</taxon>
        <taxon>Pichiomycetes</taxon>
        <taxon>Pichiales</taxon>
        <taxon>Pichiaceae</taxon>
        <taxon>Brettanomyces</taxon>
    </lineage>
</organism>
<dbReference type="InterPro" id="IPR029058">
    <property type="entry name" value="AB_hydrolase_fold"/>
</dbReference>
<keyword evidence="8" id="KW-0472">Membrane</keyword>
<dbReference type="FunFam" id="3.40.50.1820:FF:000003">
    <property type="entry name" value="Dipeptidyl peptidase 4"/>
    <property type="match status" value="1"/>
</dbReference>
<dbReference type="Gene3D" id="3.40.50.1820">
    <property type="entry name" value="alpha/beta hydrolase"/>
    <property type="match status" value="1"/>
</dbReference>
<keyword evidence="8" id="KW-1133">Transmembrane helix</keyword>
<dbReference type="PANTHER" id="PTHR11731:SF160">
    <property type="entry name" value="DIPEPTIDYL AMINOPEPTIDASE A"/>
    <property type="match status" value="1"/>
</dbReference>
<dbReference type="Proteomes" id="UP000290900">
    <property type="component" value="Unassembled WGS sequence"/>
</dbReference>
<evidence type="ECO:0000256" key="2">
    <source>
        <dbReference type="ARBA" id="ARBA00022438"/>
    </source>
</evidence>
<dbReference type="InterPro" id="IPR002469">
    <property type="entry name" value="Peptidase_S9B_N"/>
</dbReference>
<keyword evidence="12" id="KW-1185">Reference proteome</keyword>
<dbReference type="GO" id="GO:0006508">
    <property type="term" value="P:proteolysis"/>
    <property type="evidence" value="ECO:0007669"/>
    <property type="project" value="UniProtKB-KW"/>
</dbReference>
<dbReference type="Pfam" id="PF00930">
    <property type="entry name" value="DPPIV_N"/>
    <property type="match status" value="1"/>
</dbReference>
<evidence type="ECO:0000313" key="12">
    <source>
        <dbReference type="Proteomes" id="UP000290900"/>
    </source>
</evidence>
<protein>
    <submittedName>
        <fullName evidence="11">DEKNAAC102924</fullName>
    </submittedName>
</protein>
<dbReference type="InterPro" id="IPR001375">
    <property type="entry name" value="Peptidase_S9_cat"/>
</dbReference>
<dbReference type="PANTHER" id="PTHR11731">
    <property type="entry name" value="PROTEASE FAMILY S9B,C DIPEPTIDYL-PEPTIDASE IV-RELATED"/>
    <property type="match status" value="1"/>
</dbReference>
<accession>A0A448YLW1</accession>
<dbReference type="AlphaFoldDB" id="A0A448YLW1"/>
<keyword evidence="2" id="KW-0031">Aminopeptidase</keyword>
<evidence type="ECO:0000259" key="10">
    <source>
        <dbReference type="Pfam" id="PF00930"/>
    </source>
</evidence>
<dbReference type="GO" id="GO:0004177">
    <property type="term" value="F:aminopeptidase activity"/>
    <property type="evidence" value="ECO:0007669"/>
    <property type="project" value="UniProtKB-KW"/>
</dbReference>
<dbReference type="Gene3D" id="2.140.10.30">
    <property type="entry name" value="Dipeptidylpeptidase IV, N-terminal domain"/>
    <property type="match status" value="1"/>
</dbReference>
<dbReference type="STRING" id="13370.A0A448YLW1"/>
<gene>
    <name evidence="11" type="ORF">BRENAR_LOCUS2671</name>
</gene>
<feature type="domain" description="Dipeptidylpeptidase IV N-terminal" evidence="10">
    <location>
        <begin position="246"/>
        <end position="607"/>
    </location>
</feature>
<dbReference type="InterPro" id="IPR050278">
    <property type="entry name" value="Serine_Prot_S9B/DPPIV"/>
</dbReference>
<dbReference type="FunCoup" id="A0A448YLW1">
    <property type="interactions" value="309"/>
</dbReference>
<proteinExistence type="inferred from homology"/>
<evidence type="ECO:0000256" key="7">
    <source>
        <dbReference type="SAM" id="MobiDB-lite"/>
    </source>
</evidence>
<feature type="transmembrane region" description="Helical" evidence="8">
    <location>
        <begin position="83"/>
        <end position="111"/>
    </location>
</feature>
<dbReference type="OrthoDB" id="16520at2759"/>
<reference evidence="11 12" key="1">
    <citation type="submission" date="2018-12" db="EMBL/GenBank/DDBJ databases">
        <authorList>
            <person name="Tiukova I."/>
            <person name="Dainat J."/>
        </authorList>
    </citation>
    <scope>NUCLEOTIDE SEQUENCE [LARGE SCALE GENOMIC DNA]</scope>
</reference>
<dbReference type="Pfam" id="PF00326">
    <property type="entry name" value="Peptidase_S9"/>
    <property type="match status" value="1"/>
</dbReference>
<evidence type="ECO:0000256" key="5">
    <source>
        <dbReference type="ARBA" id="ARBA00022825"/>
    </source>
</evidence>
<feature type="domain" description="Peptidase S9 prolyl oligopeptidase catalytic" evidence="9">
    <location>
        <begin position="704"/>
        <end position="906"/>
    </location>
</feature>
<dbReference type="EMBL" id="CAACVR010000014">
    <property type="protein sequence ID" value="VEU21939.1"/>
    <property type="molecule type" value="Genomic_DNA"/>
</dbReference>
<dbReference type="InParanoid" id="A0A448YLW1"/>
<evidence type="ECO:0000256" key="3">
    <source>
        <dbReference type="ARBA" id="ARBA00022670"/>
    </source>
</evidence>
<dbReference type="SUPFAM" id="SSF82171">
    <property type="entry name" value="DPP6 N-terminal domain-like"/>
    <property type="match status" value="1"/>
</dbReference>
<keyword evidence="6" id="KW-0325">Glycoprotein</keyword>
<dbReference type="GO" id="GO:0008236">
    <property type="term" value="F:serine-type peptidase activity"/>
    <property type="evidence" value="ECO:0007669"/>
    <property type="project" value="UniProtKB-KW"/>
</dbReference>
<dbReference type="GO" id="GO:0005886">
    <property type="term" value="C:plasma membrane"/>
    <property type="evidence" value="ECO:0007669"/>
    <property type="project" value="TreeGrafter"/>
</dbReference>
<dbReference type="SUPFAM" id="SSF53474">
    <property type="entry name" value="alpha/beta-Hydrolases"/>
    <property type="match status" value="1"/>
</dbReference>
<evidence type="ECO:0000256" key="4">
    <source>
        <dbReference type="ARBA" id="ARBA00022801"/>
    </source>
</evidence>
<evidence type="ECO:0000256" key="8">
    <source>
        <dbReference type="SAM" id="Phobius"/>
    </source>
</evidence>
<feature type="region of interest" description="Disordered" evidence="7">
    <location>
        <begin position="1"/>
        <end position="43"/>
    </location>
</feature>
<evidence type="ECO:0000313" key="11">
    <source>
        <dbReference type="EMBL" id="VEU21939.1"/>
    </source>
</evidence>
<dbReference type="GO" id="GO:0008239">
    <property type="term" value="F:dipeptidyl-peptidase activity"/>
    <property type="evidence" value="ECO:0007669"/>
    <property type="project" value="TreeGrafter"/>
</dbReference>
<name>A0A448YLW1_BRENA</name>
<keyword evidence="8" id="KW-0812">Transmembrane</keyword>
<feature type="compositionally biased region" description="Basic and acidic residues" evidence="7">
    <location>
        <begin position="31"/>
        <end position="43"/>
    </location>
</feature>
<evidence type="ECO:0000259" key="9">
    <source>
        <dbReference type="Pfam" id="PF00326"/>
    </source>
</evidence>
<evidence type="ECO:0000256" key="1">
    <source>
        <dbReference type="ARBA" id="ARBA00006150"/>
    </source>
</evidence>